<comment type="similarity">
    <text evidence="6">Belongs to the MTSS family.</text>
</comment>
<feature type="region of interest" description="Disordered" evidence="7">
    <location>
        <begin position="462"/>
        <end position="495"/>
    </location>
</feature>
<dbReference type="AlphaFoldDB" id="A0A8C4EA77"/>
<feature type="compositionally biased region" description="Polar residues" evidence="7">
    <location>
        <begin position="372"/>
        <end position="382"/>
    </location>
</feature>
<dbReference type="CDD" id="cd22060">
    <property type="entry name" value="WH2_MTSS1"/>
    <property type="match status" value="1"/>
</dbReference>
<sequence length="764" mass="81380">VLLWKEWGIGLMTECSYPVWEDFSAKATKLHSQLRTTVLAAVAFLDAFQKVADMATNTRGATRDIGSALTRMCMRHRSIEAKLRQFTNALMESLITPLQDKIEDWKKTANQLDKDHAKEYKRSRHEIKKKSSDTMKLQKKARKGRGDLQPQLDSAMQDVTDMCLLMEETEKQAVRRALVEERGRFCTFIGFLQPVVNGEIAMLGEITHLQAIIDDLTVLTTDPHKLPPASEQVIKDLKGSDYSWSYQTPPSSPSSSGSRKSSMCSAHSSASRSSGGGGSAGIGGGGGGSQPHSPTSSSSSSLRYRSSLPHQPPPPGGIAAHRLSSVSSHDSGFVSQDANIYSKPPSPMPSDITSQKSSSSASSEASETCQSVSECSSPTTDWSKAGQYEQPVAAAAVQRRREPLDRLRENEASPGSQGYAGPSHLDDMQRSRMTPATIAAKHGEEVSPAASDLAMVLTRGLSMEQQKSSRDSLQYSSGYSTETTTPSCSEDTIPSQGSDYDCYSVNGDAEGPDGQTEFDKSSTIPRHSNIAQNYRRMIQTKRPASTAGLPTGGGGAGTPGTATIRRTPSTKPGVRRTLSNAGPIPIRPPIVPVKTPTVPGDSHSPGHAGGVPVRVGSEECVFFTGVEDAQGALDYVKASPKRLSLPNTAWGSGAALEVYAQQHGGLAMGTGSGAGSEEDQMIAANRHSLVEKIGELVASAHALGEGQFPFPALPDDPALQPTGPGDSQMATEGVEGSGDMLTTIRRGVRLRKTVSNDRSAPRIL</sequence>
<keyword evidence="5" id="KW-0009">Actin-binding</keyword>
<evidence type="ECO:0000313" key="9">
    <source>
        <dbReference type="Ensembl" id="ENSDLAP00005016012.2"/>
    </source>
</evidence>
<feature type="compositionally biased region" description="Low complexity" evidence="7">
    <location>
        <begin position="290"/>
        <end position="307"/>
    </location>
</feature>
<keyword evidence="10" id="KW-1185">Reference proteome</keyword>
<keyword evidence="4" id="KW-0175">Coiled coil</keyword>
<feature type="compositionally biased region" description="Low complexity" evidence="7">
    <location>
        <begin position="324"/>
        <end position="335"/>
    </location>
</feature>
<feature type="compositionally biased region" description="Low complexity" evidence="7">
    <location>
        <begin position="353"/>
        <end position="371"/>
    </location>
</feature>
<dbReference type="GO" id="GO:0005543">
    <property type="term" value="F:phospholipid binding"/>
    <property type="evidence" value="ECO:0007669"/>
    <property type="project" value="TreeGrafter"/>
</dbReference>
<evidence type="ECO:0000256" key="6">
    <source>
        <dbReference type="ARBA" id="ARBA00061293"/>
    </source>
</evidence>
<keyword evidence="2" id="KW-0963">Cytoplasm</keyword>
<feature type="compositionally biased region" description="Gly residues" evidence="7">
    <location>
        <begin position="274"/>
        <end position="289"/>
    </location>
</feature>
<dbReference type="GO" id="GO:0009898">
    <property type="term" value="C:cytoplasmic side of plasma membrane"/>
    <property type="evidence" value="ECO:0007669"/>
    <property type="project" value="TreeGrafter"/>
</dbReference>
<dbReference type="PANTHER" id="PTHR15708:SF8">
    <property type="entry name" value="PROTEIN MTSS 2"/>
    <property type="match status" value="1"/>
</dbReference>
<keyword evidence="3" id="KW-0597">Phosphoprotein</keyword>
<dbReference type="PANTHER" id="PTHR15708">
    <property type="entry name" value="ACTIN BUNDLING/MISSING IN METASTASIS-RELATED"/>
    <property type="match status" value="1"/>
</dbReference>
<dbReference type="CDD" id="cd07643">
    <property type="entry name" value="I-BAR_IMD_MIM"/>
    <property type="match status" value="1"/>
</dbReference>
<dbReference type="Proteomes" id="UP000694389">
    <property type="component" value="Unassembled WGS sequence"/>
</dbReference>
<reference evidence="9" key="1">
    <citation type="submission" date="2025-08" db="UniProtKB">
        <authorList>
            <consortium name="Ensembl"/>
        </authorList>
    </citation>
    <scope>IDENTIFICATION</scope>
</reference>
<accession>A0A8C4EA77</accession>
<evidence type="ECO:0000256" key="5">
    <source>
        <dbReference type="ARBA" id="ARBA00023203"/>
    </source>
</evidence>
<dbReference type="InterPro" id="IPR030127">
    <property type="entry name" value="MTSS1/MTSS2"/>
</dbReference>
<gene>
    <name evidence="9" type="primary">mtss1lb</name>
</gene>
<evidence type="ECO:0000259" key="8">
    <source>
        <dbReference type="PROSITE" id="PS51338"/>
    </source>
</evidence>
<evidence type="ECO:0000256" key="3">
    <source>
        <dbReference type="ARBA" id="ARBA00022553"/>
    </source>
</evidence>
<feature type="compositionally biased region" description="Polar residues" evidence="7">
    <location>
        <begin position="463"/>
        <end position="495"/>
    </location>
</feature>
<evidence type="ECO:0000256" key="4">
    <source>
        <dbReference type="ARBA" id="ARBA00023054"/>
    </source>
</evidence>
<dbReference type="GeneTree" id="ENSGT00950000183156"/>
<dbReference type="FunFam" id="1.20.1270.60:FF:000010">
    <property type="entry name" value="Metastasis suppressor 1, isoform CRA_e"/>
    <property type="match status" value="1"/>
</dbReference>
<dbReference type="InterPro" id="IPR027267">
    <property type="entry name" value="AH/BAR_dom_sf"/>
</dbReference>
<evidence type="ECO:0000256" key="7">
    <source>
        <dbReference type="SAM" id="MobiDB-lite"/>
    </source>
</evidence>
<dbReference type="Ensembl" id="ENSDLAT00005017346.2">
    <property type="protein sequence ID" value="ENSDLAP00005016012.2"/>
    <property type="gene ID" value="ENSDLAG00005007668.2"/>
</dbReference>
<feature type="region of interest" description="Disordered" evidence="7">
    <location>
        <begin position="115"/>
        <end position="150"/>
    </location>
</feature>
<dbReference type="Gene3D" id="1.20.1270.60">
    <property type="entry name" value="Arfaptin homology (AH) domain/BAR domain"/>
    <property type="match status" value="1"/>
</dbReference>
<name>A0A8C4EA77_DICLA</name>
<feature type="region of interest" description="Disordered" evidence="7">
    <location>
        <begin position="244"/>
        <end position="429"/>
    </location>
</feature>
<dbReference type="GO" id="GO:0005737">
    <property type="term" value="C:cytoplasm"/>
    <property type="evidence" value="ECO:0007669"/>
    <property type="project" value="UniProtKB-SubCell"/>
</dbReference>
<feature type="region of interest" description="Disordered" evidence="7">
    <location>
        <begin position="544"/>
        <end position="590"/>
    </location>
</feature>
<dbReference type="PROSITE" id="PS51338">
    <property type="entry name" value="IMD"/>
    <property type="match status" value="1"/>
</dbReference>
<proteinExistence type="inferred from homology"/>
<dbReference type="GO" id="GO:0007009">
    <property type="term" value="P:plasma membrane organization"/>
    <property type="evidence" value="ECO:0007669"/>
    <property type="project" value="InterPro"/>
</dbReference>
<protein>
    <submittedName>
        <fullName evidence="9">MTSS I-BAR domain containing 2b</fullName>
    </submittedName>
</protein>
<dbReference type="GO" id="GO:0015629">
    <property type="term" value="C:actin cytoskeleton"/>
    <property type="evidence" value="ECO:0007669"/>
    <property type="project" value="TreeGrafter"/>
</dbReference>
<evidence type="ECO:0000256" key="2">
    <source>
        <dbReference type="ARBA" id="ARBA00022490"/>
    </source>
</evidence>
<comment type="subcellular location">
    <subcellularLocation>
        <location evidence="1">Cytoplasm</location>
    </subcellularLocation>
</comment>
<evidence type="ECO:0000313" key="10">
    <source>
        <dbReference type="Proteomes" id="UP000694389"/>
    </source>
</evidence>
<organism evidence="9 10">
    <name type="scientific">Dicentrarchus labrax</name>
    <name type="common">European seabass</name>
    <name type="synonym">Morone labrax</name>
    <dbReference type="NCBI Taxonomy" id="13489"/>
    <lineage>
        <taxon>Eukaryota</taxon>
        <taxon>Metazoa</taxon>
        <taxon>Chordata</taxon>
        <taxon>Craniata</taxon>
        <taxon>Vertebrata</taxon>
        <taxon>Euteleostomi</taxon>
        <taxon>Actinopterygii</taxon>
        <taxon>Neopterygii</taxon>
        <taxon>Teleostei</taxon>
        <taxon>Neoteleostei</taxon>
        <taxon>Acanthomorphata</taxon>
        <taxon>Eupercaria</taxon>
        <taxon>Moronidae</taxon>
        <taxon>Dicentrarchus</taxon>
    </lineage>
</organism>
<feature type="domain" description="IMD" evidence="8">
    <location>
        <begin position="1"/>
        <end position="240"/>
    </location>
</feature>
<feature type="compositionally biased region" description="Basic and acidic residues" evidence="7">
    <location>
        <begin position="399"/>
        <end position="411"/>
    </location>
</feature>
<evidence type="ECO:0000256" key="1">
    <source>
        <dbReference type="ARBA" id="ARBA00004496"/>
    </source>
</evidence>
<feature type="compositionally biased region" description="Low complexity" evidence="7">
    <location>
        <begin position="244"/>
        <end position="273"/>
    </location>
</feature>
<dbReference type="InterPro" id="IPR013606">
    <property type="entry name" value="I-BAR_dom"/>
</dbReference>
<dbReference type="GO" id="GO:0030031">
    <property type="term" value="P:cell projection assembly"/>
    <property type="evidence" value="ECO:0007669"/>
    <property type="project" value="TreeGrafter"/>
</dbReference>
<dbReference type="SUPFAM" id="SSF103657">
    <property type="entry name" value="BAR/IMD domain-like"/>
    <property type="match status" value="1"/>
</dbReference>
<dbReference type="GO" id="GO:0003779">
    <property type="term" value="F:actin binding"/>
    <property type="evidence" value="ECO:0007669"/>
    <property type="project" value="UniProtKB-KW"/>
</dbReference>
<feature type="region of interest" description="Disordered" evidence="7">
    <location>
        <begin position="711"/>
        <end position="742"/>
    </location>
</feature>
<dbReference type="Pfam" id="PF08397">
    <property type="entry name" value="IMD"/>
    <property type="match status" value="1"/>
</dbReference>
<reference evidence="9" key="2">
    <citation type="submission" date="2025-09" db="UniProtKB">
        <authorList>
            <consortium name="Ensembl"/>
        </authorList>
    </citation>
    <scope>IDENTIFICATION</scope>
</reference>